<dbReference type="EMBL" id="HF935408">
    <property type="protein sequence ID" value="CCX08293.1"/>
    <property type="molecule type" value="Genomic_DNA"/>
</dbReference>
<keyword evidence="2" id="KW-1185">Reference proteome</keyword>
<protein>
    <submittedName>
        <fullName evidence="1">Uncharacterized protein</fullName>
    </submittedName>
</protein>
<reference evidence="1 2" key="1">
    <citation type="journal article" date="2013" name="PLoS Genet.">
        <title>The genome and development-dependent transcriptomes of Pyronema confluens: a window into fungal evolution.</title>
        <authorList>
            <person name="Traeger S."/>
            <person name="Altegoer F."/>
            <person name="Freitag M."/>
            <person name="Gabaldon T."/>
            <person name="Kempken F."/>
            <person name="Kumar A."/>
            <person name="Marcet-Houben M."/>
            <person name="Poggeler S."/>
            <person name="Stajich J.E."/>
            <person name="Nowrousian M."/>
        </authorList>
    </citation>
    <scope>NUCLEOTIDE SEQUENCE [LARGE SCALE GENOMIC DNA]</scope>
    <source>
        <strain evidence="2">CBS 100304</strain>
        <tissue evidence="1">Vegetative mycelium</tissue>
    </source>
</reference>
<organism evidence="1 2">
    <name type="scientific">Pyronema omphalodes (strain CBS 100304)</name>
    <name type="common">Pyronema confluens</name>
    <dbReference type="NCBI Taxonomy" id="1076935"/>
    <lineage>
        <taxon>Eukaryota</taxon>
        <taxon>Fungi</taxon>
        <taxon>Dikarya</taxon>
        <taxon>Ascomycota</taxon>
        <taxon>Pezizomycotina</taxon>
        <taxon>Pezizomycetes</taxon>
        <taxon>Pezizales</taxon>
        <taxon>Pyronemataceae</taxon>
        <taxon>Pyronema</taxon>
    </lineage>
</organism>
<proteinExistence type="predicted"/>
<accession>U4L0L7</accession>
<sequence length="99" mass="10806">MEKKDNLEEVVCKNGLDEMIDSLITLNVRYRIEVVSTPAGYWMAKKSKVSVGSSALTSGTAALVRGNIAGSNRRTSKKTLPAFSNARRCETPFHCTRAA</sequence>
<dbReference type="AlphaFoldDB" id="U4L0L7"/>
<dbReference type="Proteomes" id="UP000018144">
    <property type="component" value="Unassembled WGS sequence"/>
</dbReference>
<evidence type="ECO:0000313" key="2">
    <source>
        <dbReference type="Proteomes" id="UP000018144"/>
    </source>
</evidence>
<gene>
    <name evidence="1" type="ORF">PCON_07886</name>
</gene>
<evidence type="ECO:0000313" key="1">
    <source>
        <dbReference type="EMBL" id="CCX08293.1"/>
    </source>
</evidence>
<name>U4L0L7_PYROM</name>